<dbReference type="STRING" id="1075417.SAMN05421823_102141"/>
<name>A0A1G8ZZY3_9BACT</name>
<sequence length="307" mass="34803">MTFSSHPWPELHYERLQETLAAVQLWTQIVGKIRLVQMPWINHSWHVTLYVSPRGLTTGSIPYADGLFELEFDFIDHRLAIRTSQGASEAMDLRPCTVASFYAELCERMARLHLPVDIYACPNEVDPAVPFAQDDQPRPYAPEQMQAFWQALVRMQPVFTRFRARFAGKCSPVHFFWGGFDLAVTRFSGREAPKHPGGAPNMPLDVMQEAYSHEVSSAGFWAGSPAFPQPAFYSYCYPTPPTFGEQPVAPEAAFFSQEMGEFLLPYDAVRLADDPEEALLQFLQSTYEAAARTGNWDRAALEFSFEQ</sequence>
<organism evidence="1 2">
    <name type="scientific">Catalinimonas alkaloidigena</name>
    <dbReference type="NCBI Taxonomy" id="1075417"/>
    <lineage>
        <taxon>Bacteria</taxon>
        <taxon>Pseudomonadati</taxon>
        <taxon>Bacteroidota</taxon>
        <taxon>Cytophagia</taxon>
        <taxon>Cytophagales</taxon>
        <taxon>Catalimonadaceae</taxon>
        <taxon>Catalinimonas</taxon>
    </lineage>
</organism>
<dbReference type="OrthoDB" id="9800945at2"/>
<evidence type="ECO:0008006" key="3">
    <source>
        <dbReference type="Google" id="ProtNLM"/>
    </source>
</evidence>
<dbReference type="Proteomes" id="UP000198510">
    <property type="component" value="Unassembled WGS sequence"/>
</dbReference>
<evidence type="ECO:0000313" key="2">
    <source>
        <dbReference type="Proteomes" id="UP000198510"/>
    </source>
</evidence>
<dbReference type="RefSeq" id="WP_089679560.1">
    <property type="nucleotide sequence ID" value="NZ_FNFO01000002.1"/>
</dbReference>
<proteinExistence type="predicted"/>
<protein>
    <recommendedName>
        <fullName evidence="3">Ava_C0101 and related proteins</fullName>
    </recommendedName>
</protein>
<gene>
    <name evidence="1" type="ORF">SAMN05421823_102141</name>
</gene>
<accession>A0A1G8ZZY3</accession>
<dbReference type="InterPro" id="IPR046038">
    <property type="entry name" value="DUF5996"/>
</dbReference>
<keyword evidence="2" id="KW-1185">Reference proteome</keyword>
<dbReference type="AlphaFoldDB" id="A0A1G8ZZY3"/>
<dbReference type="Pfam" id="PF19459">
    <property type="entry name" value="DUF5996"/>
    <property type="match status" value="1"/>
</dbReference>
<dbReference type="EMBL" id="FNFO01000002">
    <property type="protein sequence ID" value="SDK20668.1"/>
    <property type="molecule type" value="Genomic_DNA"/>
</dbReference>
<reference evidence="1 2" key="1">
    <citation type="submission" date="2016-10" db="EMBL/GenBank/DDBJ databases">
        <authorList>
            <person name="de Groot N.N."/>
        </authorList>
    </citation>
    <scope>NUCLEOTIDE SEQUENCE [LARGE SCALE GENOMIC DNA]</scope>
    <source>
        <strain evidence="1 2">DSM 25186</strain>
    </source>
</reference>
<evidence type="ECO:0000313" key="1">
    <source>
        <dbReference type="EMBL" id="SDK20668.1"/>
    </source>
</evidence>